<feature type="region of interest" description="Disordered" evidence="1">
    <location>
        <begin position="29"/>
        <end position="51"/>
    </location>
</feature>
<reference evidence="2" key="1">
    <citation type="submission" date="2016-05" db="EMBL/GenBank/DDBJ databases">
        <authorList>
            <person name="Lavstsen T."/>
            <person name="Jespersen J.S."/>
        </authorList>
    </citation>
    <scope>NUCLEOTIDE SEQUENCE</scope>
    <source>
        <tissue evidence="2">Brain</tissue>
    </source>
</reference>
<dbReference type="AlphaFoldDB" id="A0A1A8FCZ8"/>
<reference evidence="2" key="2">
    <citation type="submission" date="2016-06" db="EMBL/GenBank/DDBJ databases">
        <title>The genome of a short-lived fish provides insights into sex chromosome evolution and the genetic control of aging.</title>
        <authorList>
            <person name="Reichwald K."/>
            <person name="Felder M."/>
            <person name="Petzold A."/>
            <person name="Koch P."/>
            <person name="Groth M."/>
            <person name="Platzer M."/>
        </authorList>
    </citation>
    <scope>NUCLEOTIDE SEQUENCE</scope>
    <source>
        <tissue evidence="2">Brain</tissue>
    </source>
</reference>
<dbReference type="EMBL" id="HAEB01010151">
    <property type="protein sequence ID" value="SBQ56678.1"/>
    <property type="molecule type" value="Transcribed_RNA"/>
</dbReference>
<name>A0A1A8FCZ8_9TELE</name>
<protein>
    <submittedName>
        <fullName evidence="2">Uncharacterized protein</fullName>
    </submittedName>
</protein>
<accession>A0A1A8FCZ8</accession>
<organism evidence="2">
    <name type="scientific">Nothobranchius korthausae</name>
    <dbReference type="NCBI Taxonomy" id="1143690"/>
    <lineage>
        <taxon>Eukaryota</taxon>
        <taxon>Metazoa</taxon>
        <taxon>Chordata</taxon>
        <taxon>Craniata</taxon>
        <taxon>Vertebrata</taxon>
        <taxon>Euteleostomi</taxon>
        <taxon>Actinopterygii</taxon>
        <taxon>Neopterygii</taxon>
        <taxon>Teleostei</taxon>
        <taxon>Neoteleostei</taxon>
        <taxon>Acanthomorphata</taxon>
        <taxon>Ovalentaria</taxon>
        <taxon>Atherinomorphae</taxon>
        <taxon>Cyprinodontiformes</taxon>
        <taxon>Nothobranchiidae</taxon>
        <taxon>Nothobranchius</taxon>
    </lineage>
</organism>
<evidence type="ECO:0000313" key="2">
    <source>
        <dbReference type="EMBL" id="SBQ56678.1"/>
    </source>
</evidence>
<gene>
    <name evidence="2" type="primary">Nfu_g_1_010056</name>
</gene>
<evidence type="ECO:0000256" key="1">
    <source>
        <dbReference type="SAM" id="MobiDB-lite"/>
    </source>
</evidence>
<feature type="compositionally biased region" description="Basic and acidic residues" evidence="1">
    <location>
        <begin position="38"/>
        <end position="47"/>
    </location>
</feature>
<proteinExistence type="predicted"/>
<sequence>MSEVQKLTEEENQSANDVQQLLVKQESPLERWSPSLDQDQKPPQIKDEQDEADITVFTFSPHFVKSEDDEDKPLFTQLHQQQVGVSLWSFQIIVYSYTLKKFQRLQRRMSAMKTGRRAVNRSQVLPLVV</sequence>